<dbReference type="STRING" id="596315.HMPREF0634_0890"/>
<keyword evidence="4" id="KW-1185">Reference proteome</keyword>
<dbReference type="Pfam" id="PF06161">
    <property type="entry name" value="DUF975"/>
    <property type="match status" value="1"/>
</dbReference>
<evidence type="ECO:0008006" key="5">
    <source>
        <dbReference type="Google" id="ProtNLM"/>
    </source>
</evidence>
<evidence type="ECO:0000313" key="3">
    <source>
        <dbReference type="EMBL" id="EFM64020.1"/>
    </source>
</evidence>
<evidence type="ECO:0000256" key="1">
    <source>
        <dbReference type="SAM" id="MobiDB-lite"/>
    </source>
</evidence>
<dbReference type="InterPro" id="IPR010380">
    <property type="entry name" value="DUF975"/>
</dbReference>
<feature type="transmembrane region" description="Helical" evidence="2">
    <location>
        <begin position="141"/>
        <end position="161"/>
    </location>
</feature>
<dbReference type="PANTHER" id="PTHR40076:SF1">
    <property type="entry name" value="MEMBRANE PROTEIN"/>
    <property type="match status" value="1"/>
</dbReference>
<protein>
    <recommendedName>
        <fullName evidence="5">DUF975 family protein</fullName>
    </recommendedName>
</protein>
<evidence type="ECO:0000313" key="4">
    <source>
        <dbReference type="Proteomes" id="UP000003244"/>
    </source>
</evidence>
<dbReference type="Proteomes" id="UP000003244">
    <property type="component" value="Unassembled WGS sequence"/>
</dbReference>
<dbReference type="GeneID" id="84801370"/>
<dbReference type="OrthoDB" id="9784844at2"/>
<gene>
    <name evidence="3" type="ORF">HMPREF0634_0890</name>
</gene>
<feature type="transmembrane region" description="Helical" evidence="2">
    <location>
        <begin position="88"/>
        <end position="121"/>
    </location>
</feature>
<name>E0E4Z5_9FIRM</name>
<organism evidence="3 4">
    <name type="scientific">Peptostreptococcus stomatis DSM 17678</name>
    <dbReference type="NCBI Taxonomy" id="596315"/>
    <lineage>
        <taxon>Bacteria</taxon>
        <taxon>Bacillati</taxon>
        <taxon>Bacillota</taxon>
        <taxon>Clostridia</taxon>
        <taxon>Peptostreptococcales</taxon>
        <taxon>Peptostreptococcaceae</taxon>
        <taxon>Peptostreptococcus</taxon>
    </lineage>
</organism>
<proteinExistence type="predicted"/>
<dbReference type="AlphaFoldDB" id="E0E4Z5"/>
<accession>E0E4Z5</accession>
<feature type="transmembrane region" description="Helical" evidence="2">
    <location>
        <begin position="20"/>
        <end position="40"/>
    </location>
</feature>
<feature type="region of interest" description="Disordered" evidence="1">
    <location>
        <begin position="286"/>
        <end position="309"/>
    </location>
</feature>
<comment type="caution">
    <text evidence="3">The sequence shown here is derived from an EMBL/GenBank/DDBJ whole genome shotgun (WGS) entry which is preliminary data.</text>
</comment>
<dbReference type="eggNOG" id="COG5523">
    <property type="taxonomic scope" value="Bacteria"/>
</dbReference>
<sequence length="309" mass="34153">MLSNKEIRTLSREQLRGNWLKFALINLVMLILAGGCSYLANFKGMTVLSLVQILIQLFIGLGICRLMIDIAKGKGFSFSNFWQPGRVYLRYILACILLAILIIAVNLIIGFILSIVGFSVLIGGMQTLTNMSFYTLPTPSAGAVIGFIILILLALVINIFIELTYQLVSLIIIENNDDVGAIDSLAASRKLMKGYKWRLFKLNLSFIGWGILCIFTAGIGILWLSTYITMSLVNFYRELLKEREELAKDLHLVEPVVVSASNVYTGESQTQISGVEEVKTVEVAPVESAEGANLEDSAKAEEPNEDSEK</sequence>
<feature type="transmembrane region" description="Helical" evidence="2">
    <location>
        <begin position="46"/>
        <end position="68"/>
    </location>
</feature>
<keyword evidence="2" id="KW-0812">Transmembrane</keyword>
<feature type="transmembrane region" description="Helical" evidence="2">
    <location>
        <begin position="199"/>
        <end position="224"/>
    </location>
</feature>
<dbReference type="PANTHER" id="PTHR40076">
    <property type="entry name" value="MEMBRANE PROTEIN-RELATED"/>
    <property type="match status" value="1"/>
</dbReference>
<dbReference type="RefSeq" id="WP_007790926.1">
    <property type="nucleotide sequence ID" value="NZ_ADGQ01000071.1"/>
</dbReference>
<evidence type="ECO:0000256" key="2">
    <source>
        <dbReference type="SAM" id="Phobius"/>
    </source>
</evidence>
<keyword evidence="2" id="KW-0472">Membrane</keyword>
<reference evidence="3 4" key="1">
    <citation type="submission" date="2010-08" db="EMBL/GenBank/DDBJ databases">
        <authorList>
            <person name="Harkins D.M."/>
            <person name="Madupu R."/>
            <person name="Durkin A.S."/>
            <person name="Torralba M."/>
            <person name="Methe B."/>
            <person name="Sutton G.G."/>
            <person name="Nelson K.E."/>
        </authorList>
    </citation>
    <scope>NUCLEOTIDE SEQUENCE [LARGE SCALE GENOMIC DNA]</scope>
    <source>
        <strain evidence="3 4">DSM 17678</strain>
    </source>
</reference>
<keyword evidence="2" id="KW-1133">Transmembrane helix</keyword>
<dbReference type="EMBL" id="ADGQ01000071">
    <property type="protein sequence ID" value="EFM64020.1"/>
    <property type="molecule type" value="Genomic_DNA"/>
</dbReference>